<dbReference type="InterPro" id="IPR050490">
    <property type="entry name" value="Bact_solute-bd_prot1"/>
</dbReference>
<sequence>MKRNRRNAIACIATAGLLTTAACGAYNESPLREPQPLGSERVELSFYYPVHVGGPLTPTIEGMAEQFMKEYPDIRVKPVYTGSYDDTKVKVQAAVQGKNPPDVAVLQTTDMYSLLDMDAIMPLDAFIGKEGATAFLADFYPAFLANSQTGGHMYSLPFQRSTAVLYYNKQAFKQAGLDPEHPPANWSELAAFAQKLTRSGRWGIEVPSSAPNISTWMFQVFAIQNGKNLISPDGKKVFFNTSDNVEALQFWRELAGKYKAMPPGILEWENVLGDFLQGKTAMMYHTTGNLTNVKNNASFPFGVSFLPGGKQFGTPTGGGNLFIFKGTGEKNQEAAWKFVKWMTDTDRIAQWSIDTGYVAVRKSSYETERLKTYVRQFPAALVARDQLQYAEAELSTHNNDKVTKALNDGVQAVLTGKLSPQEALRQAQEEADRQLLPFNQP</sequence>
<dbReference type="RefSeq" id="WP_131018913.1">
    <property type="nucleotide sequence ID" value="NZ_SIRE01000048.1"/>
</dbReference>
<dbReference type="OrthoDB" id="9795467at2"/>
<dbReference type="Pfam" id="PF13416">
    <property type="entry name" value="SBP_bac_8"/>
    <property type="match status" value="1"/>
</dbReference>
<proteinExistence type="predicted"/>
<organism evidence="2 3">
    <name type="scientific">Paenibacillus thalictri</name>
    <dbReference type="NCBI Taxonomy" id="2527873"/>
    <lineage>
        <taxon>Bacteria</taxon>
        <taxon>Bacillati</taxon>
        <taxon>Bacillota</taxon>
        <taxon>Bacilli</taxon>
        <taxon>Bacillales</taxon>
        <taxon>Paenibacillaceae</taxon>
        <taxon>Paenibacillus</taxon>
    </lineage>
</organism>
<name>A0A4Q9DF46_9BACL</name>
<keyword evidence="3" id="KW-1185">Reference proteome</keyword>
<evidence type="ECO:0000256" key="1">
    <source>
        <dbReference type="SAM" id="SignalP"/>
    </source>
</evidence>
<dbReference type="PANTHER" id="PTHR43649">
    <property type="entry name" value="ARABINOSE-BINDING PROTEIN-RELATED"/>
    <property type="match status" value="1"/>
</dbReference>
<dbReference type="PROSITE" id="PS51257">
    <property type="entry name" value="PROKAR_LIPOPROTEIN"/>
    <property type="match status" value="1"/>
</dbReference>
<dbReference type="AlphaFoldDB" id="A0A4Q9DF46"/>
<protein>
    <submittedName>
        <fullName evidence="2">ABC transporter substrate-binding protein</fullName>
    </submittedName>
</protein>
<dbReference type="CDD" id="cd14748">
    <property type="entry name" value="PBP2_UgpB"/>
    <property type="match status" value="1"/>
</dbReference>
<dbReference type="InterPro" id="IPR006059">
    <property type="entry name" value="SBP"/>
</dbReference>
<reference evidence="2 3" key="1">
    <citation type="submission" date="2019-02" db="EMBL/GenBank/DDBJ databases">
        <title>Paenibacillus sp. nov., isolated from surface-sterilized tissue of Thalictrum simplex L.</title>
        <authorList>
            <person name="Tuo L."/>
        </authorList>
    </citation>
    <scope>NUCLEOTIDE SEQUENCE [LARGE SCALE GENOMIC DNA]</scope>
    <source>
        <strain evidence="2 3">N2SHLJ1</strain>
    </source>
</reference>
<accession>A0A4Q9DF46</accession>
<dbReference type="Gene3D" id="3.40.190.10">
    <property type="entry name" value="Periplasmic binding protein-like II"/>
    <property type="match status" value="2"/>
</dbReference>
<dbReference type="EMBL" id="SIRE01000048">
    <property type="protein sequence ID" value="TBL68271.1"/>
    <property type="molecule type" value="Genomic_DNA"/>
</dbReference>
<comment type="caution">
    <text evidence="2">The sequence shown here is derived from an EMBL/GenBank/DDBJ whole genome shotgun (WGS) entry which is preliminary data.</text>
</comment>
<evidence type="ECO:0000313" key="3">
    <source>
        <dbReference type="Proteomes" id="UP000293142"/>
    </source>
</evidence>
<dbReference type="PANTHER" id="PTHR43649:SF30">
    <property type="entry name" value="ABC TRANSPORTER SUBSTRATE-BINDING PROTEIN"/>
    <property type="match status" value="1"/>
</dbReference>
<feature type="chain" id="PRO_5038489052" evidence="1">
    <location>
        <begin position="26"/>
        <end position="441"/>
    </location>
</feature>
<gene>
    <name evidence="2" type="ORF">EYB31_38425</name>
</gene>
<dbReference type="Proteomes" id="UP000293142">
    <property type="component" value="Unassembled WGS sequence"/>
</dbReference>
<keyword evidence="1" id="KW-0732">Signal</keyword>
<feature type="signal peptide" evidence="1">
    <location>
        <begin position="1"/>
        <end position="25"/>
    </location>
</feature>
<evidence type="ECO:0000313" key="2">
    <source>
        <dbReference type="EMBL" id="TBL68271.1"/>
    </source>
</evidence>
<dbReference type="SUPFAM" id="SSF53850">
    <property type="entry name" value="Periplasmic binding protein-like II"/>
    <property type="match status" value="1"/>
</dbReference>